<evidence type="ECO:0000256" key="7">
    <source>
        <dbReference type="ARBA" id="ARBA00022842"/>
    </source>
</evidence>
<protein>
    <recommendedName>
        <fullName evidence="15">Polynucleotide adenylyltransferase</fullName>
    </recommendedName>
</protein>
<dbReference type="Pfam" id="PF01743">
    <property type="entry name" value="PolyA_pol"/>
    <property type="match status" value="1"/>
</dbReference>
<dbReference type="Proteomes" id="UP000177701">
    <property type="component" value="Unassembled WGS sequence"/>
</dbReference>
<keyword evidence="3" id="KW-0819">tRNA processing</keyword>
<dbReference type="STRING" id="1797291.A2V47_02145"/>
<dbReference type="GO" id="GO:0000166">
    <property type="term" value="F:nucleotide binding"/>
    <property type="evidence" value="ECO:0007669"/>
    <property type="project" value="UniProtKB-KW"/>
</dbReference>
<dbReference type="SUPFAM" id="SSF81301">
    <property type="entry name" value="Nucleotidyltransferase"/>
    <property type="match status" value="1"/>
</dbReference>
<reference evidence="13 14" key="1">
    <citation type="journal article" date="2016" name="Nat. Commun.">
        <title>Thousands of microbial genomes shed light on interconnected biogeochemical processes in an aquifer system.</title>
        <authorList>
            <person name="Anantharaman K."/>
            <person name="Brown C.T."/>
            <person name="Hug L.A."/>
            <person name="Sharon I."/>
            <person name="Castelle C.J."/>
            <person name="Probst A.J."/>
            <person name="Thomas B.C."/>
            <person name="Singh A."/>
            <person name="Wilkins M.J."/>
            <person name="Karaoz U."/>
            <person name="Brodie E.L."/>
            <person name="Williams K.H."/>
            <person name="Hubbard S.S."/>
            <person name="Banfield J.F."/>
        </authorList>
    </citation>
    <scope>NUCLEOTIDE SEQUENCE [LARGE SCALE GENOMIC DNA]</scope>
</reference>
<keyword evidence="8 9" id="KW-0694">RNA-binding</keyword>
<dbReference type="Gene3D" id="1.10.3090.10">
    <property type="entry name" value="cca-adding enzyme, domain 2"/>
    <property type="match status" value="1"/>
</dbReference>
<keyword evidence="4" id="KW-0548">Nucleotidyltransferase</keyword>
<gene>
    <name evidence="13" type="ORF">A2V47_02145</name>
</gene>
<evidence type="ECO:0000313" key="14">
    <source>
        <dbReference type="Proteomes" id="UP000177701"/>
    </source>
</evidence>
<dbReference type="GO" id="GO:0008033">
    <property type="term" value="P:tRNA processing"/>
    <property type="evidence" value="ECO:0007669"/>
    <property type="project" value="UniProtKB-KW"/>
</dbReference>
<keyword evidence="7" id="KW-0460">Magnesium</keyword>
<evidence type="ECO:0008006" key="15">
    <source>
        <dbReference type="Google" id="ProtNLM"/>
    </source>
</evidence>
<feature type="domain" description="tRNA nucleotidyltransferase/poly(A) polymerase RNA and SrmB- binding" evidence="11">
    <location>
        <begin position="176"/>
        <end position="236"/>
    </location>
</feature>
<keyword evidence="5" id="KW-0479">Metal-binding</keyword>
<evidence type="ECO:0000256" key="2">
    <source>
        <dbReference type="ARBA" id="ARBA00022679"/>
    </source>
</evidence>
<dbReference type="InterPro" id="IPR032810">
    <property type="entry name" value="CCA-adding_enz_C"/>
</dbReference>
<dbReference type="InterPro" id="IPR032828">
    <property type="entry name" value="PolyA_RNA-bd"/>
</dbReference>
<dbReference type="InterPro" id="IPR002646">
    <property type="entry name" value="PolA_pol_head_dom"/>
</dbReference>
<evidence type="ECO:0000256" key="4">
    <source>
        <dbReference type="ARBA" id="ARBA00022695"/>
    </source>
</evidence>
<comment type="caution">
    <text evidence="13">The sequence shown here is derived from an EMBL/GenBank/DDBJ whole genome shotgun (WGS) entry which is preliminary data.</text>
</comment>
<comment type="cofactor">
    <cofactor evidence="1">
        <name>Mg(2+)</name>
        <dbReference type="ChEBI" id="CHEBI:18420"/>
    </cofactor>
</comment>
<keyword evidence="6" id="KW-0547">Nucleotide-binding</keyword>
<evidence type="ECO:0000256" key="1">
    <source>
        <dbReference type="ARBA" id="ARBA00001946"/>
    </source>
</evidence>
<dbReference type="EMBL" id="MEYH01000068">
    <property type="protein sequence ID" value="OGD15077.1"/>
    <property type="molecule type" value="Genomic_DNA"/>
</dbReference>
<dbReference type="GO" id="GO:0016779">
    <property type="term" value="F:nucleotidyltransferase activity"/>
    <property type="evidence" value="ECO:0007669"/>
    <property type="project" value="UniProtKB-KW"/>
</dbReference>
<dbReference type="GO" id="GO:0000049">
    <property type="term" value="F:tRNA binding"/>
    <property type="evidence" value="ECO:0007669"/>
    <property type="project" value="TreeGrafter"/>
</dbReference>
<dbReference type="SUPFAM" id="SSF81891">
    <property type="entry name" value="Poly A polymerase C-terminal region-like"/>
    <property type="match status" value="1"/>
</dbReference>
<dbReference type="Gene3D" id="3.30.460.10">
    <property type="entry name" value="Beta Polymerase, domain 2"/>
    <property type="match status" value="1"/>
</dbReference>
<evidence type="ECO:0000256" key="8">
    <source>
        <dbReference type="ARBA" id="ARBA00022884"/>
    </source>
</evidence>
<dbReference type="Pfam" id="PF12627">
    <property type="entry name" value="PolyA_pol_RNAbd"/>
    <property type="match status" value="1"/>
</dbReference>
<dbReference type="CDD" id="cd05398">
    <property type="entry name" value="NT_ClassII-CCAase"/>
    <property type="match status" value="1"/>
</dbReference>
<dbReference type="PANTHER" id="PTHR46173">
    <property type="entry name" value="CCA TRNA NUCLEOTIDYLTRANSFERASE 1, MITOCHONDRIAL"/>
    <property type="match status" value="1"/>
</dbReference>
<keyword evidence="2 9" id="KW-0808">Transferase</keyword>
<evidence type="ECO:0000256" key="3">
    <source>
        <dbReference type="ARBA" id="ARBA00022694"/>
    </source>
</evidence>
<dbReference type="GO" id="GO:0046872">
    <property type="term" value="F:metal ion binding"/>
    <property type="evidence" value="ECO:0007669"/>
    <property type="project" value="UniProtKB-KW"/>
</dbReference>
<name>A0A1F5AB42_9BACT</name>
<sequence>MEKKKKYDKLNLKIGLKDIDPGALFITKKLKDSGYEALVVGGCIRNLIMGEEAHDWDITTNAASDEISRAFKEFKVIPVGKKFGTVTVVINHINYEVSTFKKNKSTLTSNLLEDLRCRDFTINALAWSEKEGVIDYFNGLEDIKQKIIRGVENPVERIEEDPLRMLRAIRLACELDFNIDRDMLKAIREKSGLINKVSQERIRDELVKILLSNFPKRGFKLLQQLGLLQFILPELKRCVGFYREDLCPNKDLFEHILNLLNNLPSDLALRLVALLGEVTQLLSNSETRREEVTAKILCRLKFKNSIIKKVSILVQEDWRAIDFLNPKSIRQFISKRGEENILNVLELKRADIKIGKKIAKLKQLEKMEQRVREVLEEKPAVSLKDLAINGKDLIDLGYQEGVELGGMLKKLLEIVIDKPELNQRERFLEFLETEHLDYRSFSSPF</sequence>
<evidence type="ECO:0000259" key="10">
    <source>
        <dbReference type="Pfam" id="PF01743"/>
    </source>
</evidence>
<comment type="similarity">
    <text evidence="9">Belongs to the tRNA nucleotidyltransferase/poly(A) polymerase family.</text>
</comment>
<organism evidence="13 14">
    <name type="scientific">Candidatus Sediminicultor quintus</name>
    <dbReference type="NCBI Taxonomy" id="1797291"/>
    <lineage>
        <taxon>Bacteria</taxon>
        <taxon>Pseudomonadati</taxon>
        <taxon>Atribacterota</taxon>
        <taxon>Candidatus Phoenicimicrobiia</taxon>
        <taxon>Candidatus Pheonicimicrobiales</taxon>
        <taxon>Candidatus Phoenicimicrobiaceae</taxon>
        <taxon>Candidatus Sediminicultor</taxon>
    </lineage>
</organism>
<feature type="domain" description="CCA-adding enzyme C-terminal" evidence="12">
    <location>
        <begin position="291"/>
        <end position="430"/>
    </location>
</feature>
<evidence type="ECO:0000256" key="5">
    <source>
        <dbReference type="ARBA" id="ARBA00022723"/>
    </source>
</evidence>
<dbReference type="Pfam" id="PF13735">
    <property type="entry name" value="tRNA_NucTran2_2"/>
    <property type="match status" value="1"/>
</dbReference>
<proteinExistence type="inferred from homology"/>
<evidence type="ECO:0000259" key="12">
    <source>
        <dbReference type="Pfam" id="PF13735"/>
    </source>
</evidence>
<dbReference type="InterPro" id="IPR050264">
    <property type="entry name" value="Bact_CCA-adding_enz_type3_sf"/>
</dbReference>
<evidence type="ECO:0000313" key="13">
    <source>
        <dbReference type="EMBL" id="OGD15077.1"/>
    </source>
</evidence>
<evidence type="ECO:0000259" key="11">
    <source>
        <dbReference type="Pfam" id="PF12627"/>
    </source>
</evidence>
<evidence type="ECO:0000256" key="9">
    <source>
        <dbReference type="RuleBase" id="RU003953"/>
    </source>
</evidence>
<dbReference type="AlphaFoldDB" id="A0A1F5AB42"/>
<dbReference type="InterPro" id="IPR043519">
    <property type="entry name" value="NT_sf"/>
</dbReference>
<feature type="domain" description="Poly A polymerase head" evidence="10">
    <location>
        <begin position="38"/>
        <end position="149"/>
    </location>
</feature>
<dbReference type="PANTHER" id="PTHR46173:SF1">
    <property type="entry name" value="CCA TRNA NUCLEOTIDYLTRANSFERASE 1, MITOCHONDRIAL"/>
    <property type="match status" value="1"/>
</dbReference>
<accession>A0A1F5AB42</accession>
<dbReference type="Gene3D" id="1.10.246.80">
    <property type="match status" value="1"/>
</dbReference>
<evidence type="ECO:0000256" key="6">
    <source>
        <dbReference type="ARBA" id="ARBA00022741"/>
    </source>
</evidence>